<name>A0A1G8SZV3_9ACTN</name>
<evidence type="ECO:0000256" key="1">
    <source>
        <dbReference type="SAM" id="MobiDB-lite"/>
    </source>
</evidence>
<keyword evidence="2" id="KW-0472">Membrane</keyword>
<evidence type="ECO:0000313" key="4">
    <source>
        <dbReference type="Proteomes" id="UP000198683"/>
    </source>
</evidence>
<keyword evidence="2" id="KW-0812">Transmembrane</keyword>
<feature type="transmembrane region" description="Helical" evidence="2">
    <location>
        <begin position="34"/>
        <end position="55"/>
    </location>
</feature>
<evidence type="ECO:0000256" key="2">
    <source>
        <dbReference type="SAM" id="Phobius"/>
    </source>
</evidence>
<accession>A0A1G8SZV3</accession>
<evidence type="ECO:0000313" key="3">
    <source>
        <dbReference type="EMBL" id="SDJ34090.1"/>
    </source>
</evidence>
<feature type="transmembrane region" description="Helical" evidence="2">
    <location>
        <begin position="85"/>
        <end position="105"/>
    </location>
</feature>
<dbReference type="Proteomes" id="UP000198683">
    <property type="component" value="Unassembled WGS sequence"/>
</dbReference>
<dbReference type="STRING" id="683260.SAMN05421874_101493"/>
<keyword evidence="4" id="KW-1185">Reference proteome</keyword>
<proteinExistence type="predicted"/>
<keyword evidence="2" id="KW-1133">Transmembrane helix</keyword>
<feature type="transmembrane region" description="Helical" evidence="2">
    <location>
        <begin position="112"/>
        <end position="131"/>
    </location>
</feature>
<protein>
    <submittedName>
        <fullName evidence="3">Uncharacterized protein</fullName>
    </submittedName>
</protein>
<sequence length="179" mass="18194">MTPPSRTVVDPAGPSYSEAVDDLRPAPSRRARRGLPLAVTAAGALLVFCAVLPWAGLRATSGLVGGLLTGMTSALTSEVRGVDDVYGVCTLIAGLAAVACGVAGLRGRPRLAALAVLPGGAAVLLVVLFVTEGSRRDRISIRLGDLLAIEPVIAFGWFAALASAVTVTVLAVLALLRRG</sequence>
<feature type="region of interest" description="Disordered" evidence="1">
    <location>
        <begin position="1"/>
        <end position="22"/>
    </location>
</feature>
<organism evidence="3 4">
    <name type="scientific">Nonomuraea maritima</name>
    <dbReference type="NCBI Taxonomy" id="683260"/>
    <lineage>
        <taxon>Bacteria</taxon>
        <taxon>Bacillati</taxon>
        <taxon>Actinomycetota</taxon>
        <taxon>Actinomycetes</taxon>
        <taxon>Streptosporangiales</taxon>
        <taxon>Streptosporangiaceae</taxon>
        <taxon>Nonomuraea</taxon>
    </lineage>
</organism>
<feature type="transmembrane region" description="Helical" evidence="2">
    <location>
        <begin position="151"/>
        <end position="176"/>
    </location>
</feature>
<dbReference type="EMBL" id="FNFB01000001">
    <property type="protein sequence ID" value="SDJ34090.1"/>
    <property type="molecule type" value="Genomic_DNA"/>
</dbReference>
<gene>
    <name evidence="3" type="ORF">SAMN05421874_101493</name>
</gene>
<dbReference type="AlphaFoldDB" id="A0A1G8SZV3"/>
<reference evidence="3 4" key="1">
    <citation type="submission" date="2016-10" db="EMBL/GenBank/DDBJ databases">
        <authorList>
            <person name="de Groot N.N."/>
        </authorList>
    </citation>
    <scope>NUCLEOTIDE SEQUENCE [LARGE SCALE GENOMIC DNA]</scope>
    <source>
        <strain evidence="3 4">CGMCC 4.5681</strain>
    </source>
</reference>